<dbReference type="SUPFAM" id="SSF56219">
    <property type="entry name" value="DNase I-like"/>
    <property type="match status" value="1"/>
</dbReference>
<dbReference type="Proteomes" id="UP000585050">
    <property type="component" value="Unassembled WGS sequence"/>
</dbReference>
<dbReference type="RefSeq" id="WP_168885288.1">
    <property type="nucleotide sequence ID" value="NZ_JABAIL010000013.1"/>
</dbReference>
<name>A0A7X8XYY5_9BACT</name>
<dbReference type="PANTHER" id="PTHR11371:SF31">
    <property type="entry name" value="EXTRACELLULAR NUCLEASE"/>
    <property type="match status" value="1"/>
</dbReference>
<dbReference type="AlphaFoldDB" id="A0A7X8XYY5"/>
<dbReference type="Gene3D" id="3.60.10.10">
    <property type="entry name" value="Endonuclease/exonuclease/phosphatase"/>
    <property type="match status" value="1"/>
</dbReference>
<comment type="caution">
    <text evidence="2">The sequence shown here is derived from an EMBL/GenBank/DDBJ whole genome shotgun (WGS) entry which is preliminary data.</text>
</comment>
<accession>A0A7X8XYY5</accession>
<feature type="domain" description="Endonuclease/exonuclease/phosphatase" evidence="1">
    <location>
        <begin position="40"/>
        <end position="280"/>
    </location>
</feature>
<keyword evidence="3" id="KW-1185">Reference proteome</keyword>
<sequence length="289" mass="33109">MSTIGCSSDVDNPSVSLPETDNALVPCLSYSENENTLEVLTWNIEHFPKHTETTEFVNATIIESGYDVWGLQEIEQTGKLDQIKQLDERYDVIVDEDIAFGVNDDYHLAFVYRTDHLEVLSKEILASGDFESYFFPRKPLLVTFKDKTSGQEFTVINLHMKCCSGETNNYRRSEGAKRLKDYLDSNYANEKVIVLGDFNHTIIPSNTSDYKVFIDDRTNYQFSDEALARSDDPLNWSYPGWPSHIDHILMTDEFFDGFVDAYTLTLDECSGYYDPKVSDHRPVLSVFSN</sequence>
<dbReference type="InterPro" id="IPR036691">
    <property type="entry name" value="Endo/exonu/phosph_ase_sf"/>
</dbReference>
<dbReference type="GO" id="GO:0003824">
    <property type="term" value="F:catalytic activity"/>
    <property type="evidence" value="ECO:0007669"/>
    <property type="project" value="InterPro"/>
</dbReference>
<evidence type="ECO:0000313" key="2">
    <source>
        <dbReference type="EMBL" id="NLR94578.1"/>
    </source>
</evidence>
<dbReference type="PANTHER" id="PTHR11371">
    <property type="entry name" value="DEOXYRIBONUCLEASE"/>
    <property type="match status" value="1"/>
</dbReference>
<evidence type="ECO:0000259" key="1">
    <source>
        <dbReference type="Pfam" id="PF03372"/>
    </source>
</evidence>
<gene>
    <name evidence="2" type="ORF">HGP29_25465</name>
</gene>
<dbReference type="Pfam" id="PF03372">
    <property type="entry name" value="Exo_endo_phos"/>
    <property type="match status" value="1"/>
</dbReference>
<reference evidence="2 3" key="1">
    <citation type="submission" date="2020-04" db="EMBL/GenBank/DDBJ databases">
        <title>Flammeovirga sp. SR4, a novel species isolated from seawater.</title>
        <authorList>
            <person name="Wang X."/>
        </authorList>
    </citation>
    <scope>NUCLEOTIDE SEQUENCE [LARGE SCALE GENOMIC DNA]</scope>
    <source>
        <strain evidence="2 3">SR4</strain>
    </source>
</reference>
<protein>
    <recommendedName>
        <fullName evidence="1">Endonuclease/exonuclease/phosphatase domain-containing protein</fullName>
    </recommendedName>
</protein>
<dbReference type="EMBL" id="JABAIL010000013">
    <property type="protein sequence ID" value="NLR94578.1"/>
    <property type="molecule type" value="Genomic_DNA"/>
</dbReference>
<proteinExistence type="predicted"/>
<organism evidence="2 3">
    <name type="scientific">Flammeovirga agarivorans</name>
    <dbReference type="NCBI Taxonomy" id="2726742"/>
    <lineage>
        <taxon>Bacteria</taxon>
        <taxon>Pseudomonadati</taxon>
        <taxon>Bacteroidota</taxon>
        <taxon>Cytophagia</taxon>
        <taxon>Cytophagales</taxon>
        <taxon>Flammeovirgaceae</taxon>
        <taxon>Flammeovirga</taxon>
    </lineage>
</organism>
<dbReference type="InterPro" id="IPR005135">
    <property type="entry name" value="Endo/exonuclease/phosphatase"/>
</dbReference>
<evidence type="ECO:0000313" key="3">
    <source>
        <dbReference type="Proteomes" id="UP000585050"/>
    </source>
</evidence>